<evidence type="ECO:0000313" key="1">
    <source>
        <dbReference type="EMBL" id="KAJ8415219.1"/>
    </source>
</evidence>
<name>A0AAD7T6A5_9TELE</name>
<dbReference type="AlphaFoldDB" id="A0AAD7T6A5"/>
<dbReference type="EMBL" id="JAINUG010000010">
    <property type="protein sequence ID" value="KAJ8415219.1"/>
    <property type="molecule type" value="Genomic_DNA"/>
</dbReference>
<gene>
    <name evidence="1" type="ORF">AAFF_G00009170</name>
</gene>
<dbReference type="Proteomes" id="UP001221898">
    <property type="component" value="Unassembled WGS sequence"/>
</dbReference>
<accession>A0AAD7T6A5</accession>
<sequence>MSRLGDRATASIAGRLCDVPLLQLLAVSPSPLPLSLLRRGARWRRLLSLGSCRTSCRSHPPGGGNQGILKINFGEGVLPPNHDSIDSVNGKHDESVEIIDGVFVGGSVMLCFCASEKGQALLGSSPRLEREELKELFEHIVDHHDDFDQDTVHSADGYITHLASFKFCFLLSTFSSIFAHSDVLFGILQNREFDMQFCLNSIEDFCSAIESKRRNFESIYDTTVGETGVPSSWRAQTFRDVRTWYQQLHSGIIDNLLTQLRDRFKDHERLTKHTF</sequence>
<keyword evidence="2" id="KW-1185">Reference proteome</keyword>
<evidence type="ECO:0000313" key="2">
    <source>
        <dbReference type="Proteomes" id="UP001221898"/>
    </source>
</evidence>
<comment type="caution">
    <text evidence="1">The sequence shown here is derived from an EMBL/GenBank/DDBJ whole genome shotgun (WGS) entry which is preliminary data.</text>
</comment>
<protein>
    <submittedName>
        <fullName evidence="1">Uncharacterized protein</fullName>
    </submittedName>
</protein>
<reference evidence="1" key="1">
    <citation type="journal article" date="2023" name="Science">
        <title>Genome structures resolve the early diversification of teleost fishes.</title>
        <authorList>
            <person name="Parey E."/>
            <person name="Louis A."/>
            <person name="Montfort J."/>
            <person name="Bouchez O."/>
            <person name="Roques C."/>
            <person name="Iampietro C."/>
            <person name="Lluch J."/>
            <person name="Castinel A."/>
            <person name="Donnadieu C."/>
            <person name="Desvignes T."/>
            <person name="Floi Bucao C."/>
            <person name="Jouanno E."/>
            <person name="Wen M."/>
            <person name="Mejri S."/>
            <person name="Dirks R."/>
            <person name="Jansen H."/>
            <person name="Henkel C."/>
            <person name="Chen W.J."/>
            <person name="Zahm M."/>
            <person name="Cabau C."/>
            <person name="Klopp C."/>
            <person name="Thompson A.W."/>
            <person name="Robinson-Rechavi M."/>
            <person name="Braasch I."/>
            <person name="Lecointre G."/>
            <person name="Bobe J."/>
            <person name="Postlethwait J.H."/>
            <person name="Berthelot C."/>
            <person name="Roest Crollius H."/>
            <person name="Guiguen Y."/>
        </authorList>
    </citation>
    <scope>NUCLEOTIDE SEQUENCE</scope>
    <source>
        <strain evidence="1">NC1722</strain>
    </source>
</reference>
<proteinExistence type="predicted"/>
<organism evidence="1 2">
    <name type="scientific">Aldrovandia affinis</name>
    <dbReference type="NCBI Taxonomy" id="143900"/>
    <lineage>
        <taxon>Eukaryota</taxon>
        <taxon>Metazoa</taxon>
        <taxon>Chordata</taxon>
        <taxon>Craniata</taxon>
        <taxon>Vertebrata</taxon>
        <taxon>Euteleostomi</taxon>
        <taxon>Actinopterygii</taxon>
        <taxon>Neopterygii</taxon>
        <taxon>Teleostei</taxon>
        <taxon>Notacanthiformes</taxon>
        <taxon>Halosauridae</taxon>
        <taxon>Aldrovandia</taxon>
    </lineage>
</organism>